<dbReference type="OrthoDB" id="418179at2759"/>
<dbReference type="EMBL" id="AWSO01001324">
    <property type="protein sequence ID" value="ESK84326.1"/>
    <property type="molecule type" value="Genomic_DNA"/>
</dbReference>
<dbReference type="InterPro" id="IPR036291">
    <property type="entry name" value="NAD(P)-bd_dom_sf"/>
</dbReference>
<gene>
    <name evidence="3" type="ORF">Moror_10222</name>
</gene>
<accession>V2WUU8</accession>
<evidence type="ECO:0000313" key="4">
    <source>
        <dbReference type="Proteomes" id="UP000017559"/>
    </source>
</evidence>
<keyword evidence="4" id="KW-1185">Reference proteome</keyword>
<dbReference type="InterPro" id="IPR029753">
    <property type="entry name" value="D-isomer_DH_CS"/>
</dbReference>
<dbReference type="PANTHER" id="PTHR42938:SF9">
    <property type="entry name" value="FORMATE DEHYDROGENASE 1"/>
    <property type="match status" value="1"/>
</dbReference>
<evidence type="ECO:0000313" key="3">
    <source>
        <dbReference type="EMBL" id="ESK84326.1"/>
    </source>
</evidence>
<dbReference type="GO" id="GO:0008863">
    <property type="term" value="F:formate dehydrogenase (NAD+) activity"/>
    <property type="evidence" value="ECO:0007669"/>
    <property type="project" value="TreeGrafter"/>
</dbReference>
<proteinExistence type="predicted"/>
<keyword evidence="1" id="KW-0560">Oxidoreductase</keyword>
<feature type="domain" description="D-isomer specific 2-hydroxyacid dehydrogenase NAD-binding" evidence="2">
    <location>
        <begin position="7"/>
        <end position="101"/>
    </location>
</feature>
<dbReference type="Gene3D" id="3.40.50.720">
    <property type="entry name" value="NAD(P)-binding Rossmann-like Domain"/>
    <property type="match status" value="1"/>
</dbReference>
<feature type="non-terminal residue" evidence="3">
    <location>
        <position position="1"/>
    </location>
</feature>
<name>V2WUU8_MONRO</name>
<dbReference type="PANTHER" id="PTHR42938">
    <property type="entry name" value="FORMATE DEHYDROGENASE 1"/>
    <property type="match status" value="1"/>
</dbReference>
<dbReference type="SUPFAM" id="SSF51735">
    <property type="entry name" value="NAD(P)-binding Rossmann-fold domains"/>
    <property type="match status" value="1"/>
</dbReference>
<dbReference type="STRING" id="1381753.V2WUU8"/>
<evidence type="ECO:0000256" key="1">
    <source>
        <dbReference type="ARBA" id="ARBA00023002"/>
    </source>
</evidence>
<dbReference type="Pfam" id="PF02826">
    <property type="entry name" value="2-Hacid_dh_C"/>
    <property type="match status" value="1"/>
</dbReference>
<protein>
    <submittedName>
        <fullName evidence="3">Nad-dependent formate dehydrogenase</fullName>
    </submittedName>
</protein>
<evidence type="ECO:0000259" key="2">
    <source>
        <dbReference type="Pfam" id="PF02826"/>
    </source>
</evidence>
<comment type="caution">
    <text evidence="3">The sequence shown here is derived from an EMBL/GenBank/DDBJ whole genome shotgun (WGS) entry which is preliminary data.</text>
</comment>
<organism evidence="3 4">
    <name type="scientific">Moniliophthora roreri (strain MCA 2997)</name>
    <name type="common">Cocoa frosty pod rot fungus</name>
    <name type="synonym">Crinipellis roreri</name>
    <dbReference type="NCBI Taxonomy" id="1381753"/>
    <lineage>
        <taxon>Eukaryota</taxon>
        <taxon>Fungi</taxon>
        <taxon>Dikarya</taxon>
        <taxon>Basidiomycota</taxon>
        <taxon>Agaricomycotina</taxon>
        <taxon>Agaricomycetes</taxon>
        <taxon>Agaricomycetidae</taxon>
        <taxon>Agaricales</taxon>
        <taxon>Marasmiineae</taxon>
        <taxon>Marasmiaceae</taxon>
        <taxon>Moniliophthora</taxon>
    </lineage>
</organism>
<sequence>ETEKSLNTHQVEDLEEFVSQCNIITVNTPLHEGTQGLINDKLLSKFKPSAWIVNTARSAICDKDAIAHALASGQISGYAGDVWNVQLAPKDHIWHTMKNALGGGNGMVPHYSGTTLDAQVQYVAGMKIILENYLDGKPQEPQNVIVGLGKYETKAYRQ</sequence>
<dbReference type="PROSITE" id="PS00670">
    <property type="entry name" value="D_2_HYDROXYACID_DH_2"/>
    <property type="match status" value="1"/>
</dbReference>
<dbReference type="GO" id="GO:0051287">
    <property type="term" value="F:NAD binding"/>
    <property type="evidence" value="ECO:0007669"/>
    <property type="project" value="InterPro"/>
</dbReference>
<dbReference type="Proteomes" id="UP000017559">
    <property type="component" value="Unassembled WGS sequence"/>
</dbReference>
<dbReference type="AlphaFoldDB" id="V2WUU8"/>
<reference evidence="3 4" key="1">
    <citation type="journal article" date="2014" name="BMC Genomics">
        <title>Genome and secretome analysis of the hemibiotrophic fungal pathogen, Moniliophthora roreri, which causes frosty pod rot disease of cacao: mechanisms of the biotrophic and necrotrophic phases.</title>
        <authorList>
            <person name="Meinhardt L.W."/>
            <person name="Costa G.G.L."/>
            <person name="Thomazella D.P.T."/>
            <person name="Teixeira P.J.P.L."/>
            <person name="Carazzolle M.F."/>
            <person name="Schuster S.C."/>
            <person name="Carlson J.E."/>
            <person name="Guiltinan M.J."/>
            <person name="Mieczkowski P."/>
            <person name="Farmer A."/>
            <person name="Ramaraj T."/>
            <person name="Crozier J."/>
            <person name="Davis R.E."/>
            <person name="Shao J."/>
            <person name="Melnick R.L."/>
            <person name="Pereira G.A.G."/>
            <person name="Bailey B.A."/>
        </authorList>
    </citation>
    <scope>NUCLEOTIDE SEQUENCE [LARGE SCALE GENOMIC DNA]</scope>
    <source>
        <strain evidence="3 4">MCA 2997</strain>
    </source>
</reference>
<dbReference type="InterPro" id="IPR006140">
    <property type="entry name" value="D-isomer_DH_NAD-bd"/>
</dbReference>
<dbReference type="KEGG" id="mrr:Moror_10222"/>
<dbReference type="GO" id="GO:0005829">
    <property type="term" value="C:cytosol"/>
    <property type="evidence" value="ECO:0007669"/>
    <property type="project" value="TreeGrafter"/>
</dbReference>
<dbReference type="HOGENOM" id="CLU_019796_6_3_1"/>